<sequence>MPLTPRWWHNATGYQVYPASFRDSNGDGIGDLPGIISSLDYLKDLGVDFIWLSPTYDSPQHDMGYDVSDYEAIYGPYGTMDDMDTLIRELHARGMRIVLDLVVNHTSSEHAWFKASRQSKDNKFSDWYIWRDPKEDGPLQQPLGTGTARREGRPPNNWRAAFGGSVWTYAEERGQYYMHLALPEQPDLNWENPEVRKAVFESAIGFWLKKGVDGFRADVVNCYCKDQTFPDAPVSMPNEAIQPMLPQHILNGPRIHEWLQQMRTDALERYGGEDVLLLGELPATGMDEITKYMSAIPRELDMVFDLDFLMVGNDWASKPHEFQQPKLPDLKDAFVKTQGFLSCAPEAWTSTFLENHDFPRSIHRFGPGISGDYQIAAAKMLALFLATLSGTLFIYQGQEIGMRNVSESWTQEDFRDRAILEYFTEMELKYPGDRTMQSKALAGAHRMSRDNARTPMQWSSASPNAGFSAPHASPWIKVNENYAKLNVADQLGVKGSVLEFWRELIKFRKENADLFIEGQFELLDRDNERTFTYLKKSVSAQPNERKALVVLNFSNELVESCVPEQHREPHPEFMYGSAGSSAISEKLKPWEGRVYSIAGARK</sequence>
<dbReference type="InterPro" id="IPR017853">
    <property type="entry name" value="GH"/>
</dbReference>
<dbReference type="GO" id="GO:0004574">
    <property type="term" value="F:oligo-1,6-glucosidase activity"/>
    <property type="evidence" value="ECO:0007669"/>
    <property type="project" value="TreeGrafter"/>
</dbReference>
<organism evidence="7 8">
    <name type="scientific">Exophiala aquamarina CBS 119918</name>
    <dbReference type="NCBI Taxonomy" id="1182545"/>
    <lineage>
        <taxon>Eukaryota</taxon>
        <taxon>Fungi</taxon>
        <taxon>Dikarya</taxon>
        <taxon>Ascomycota</taxon>
        <taxon>Pezizomycotina</taxon>
        <taxon>Eurotiomycetes</taxon>
        <taxon>Chaetothyriomycetidae</taxon>
        <taxon>Chaetothyriales</taxon>
        <taxon>Herpotrichiellaceae</taxon>
        <taxon>Exophiala</taxon>
    </lineage>
</organism>
<dbReference type="SUPFAM" id="SSF51445">
    <property type="entry name" value="(Trans)glycosidases"/>
    <property type="match status" value="1"/>
</dbReference>
<keyword evidence="2" id="KW-0378">Hydrolase</keyword>
<evidence type="ECO:0000256" key="3">
    <source>
        <dbReference type="ARBA" id="ARBA00023295"/>
    </source>
</evidence>
<dbReference type="SMART" id="SM00642">
    <property type="entry name" value="Aamy"/>
    <property type="match status" value="1"/>
</dbReference>
<comment type="similarity">
    <text evidence="1">Belongs to the glycosyl hydrolase 13 family.</text>
</comment>
<dbReference type="InterPro" id="IPR045857">
    <property type="entry name" value="O16G_dom_2"/>
</dbReference>
<dbReference type="Gene3D" id="3.20.20.80">
    <property type="entry name" value="Glycosidases"/>
    <property type="match status" value="1"/>
</dbReference>
<dbReference type="PANTHER" id="PTHR10357:SF179">
    <property type="entry name" value="NEUTRAL AND BASIC AMINO ACID TRANSPORT PROTEIN RBAT"/>
    <property type="match status" value="1"/>
</dbReference>
<evidence type="ECO:0000313" key="8">
    <source>
        <dbReference type="Proteomes" id="UP000027920"/>
    </source>
</evidence>
<dbReference type="GO" id="GO:0000025">
    <property type="term" value="P:maltose catabolic process"/>
    <property type="evidence" value="ECO:0007669"/>
    <property type="project" value="TreeGrafter"/>
</dbReference>
<evidence type="ECO:0000256" key="4">
    <source>
        <dbReference type="ARBA" id="ARBA00026248"/>
    </source>
</evidence>
<dbReference type="HOGENOM" id="CLU_006462_2_3_1"/>
<accession>A0A072P6E1</accession>
<comment type="caution">
    <text evidence="7">The sequence shown here is derived from an EMBL/GenBank/DDBJ whole genome shotgun (WGS) entry which is preliminary data.</text>
</comment>
<dbReference type="STRING" id="1182545.A0A072P6E1"/>
<dbReference type="OrthoDB" id="1740265at2759"/>
<dbReference type="Gene3D" id="3.90.400.10">
    <property type="entry name" value="Oligo-1,6-glucosidase, Domain 2"/>
    <property type="match status" value="1"/>
</dbReference>
<dbReference type="PANTHER" id="PTHR10357">
    <property type="entry name" value="ALPHA-AMYLASE FAMILY MEMBER"/>
    <property type="match status" value="1"/>
</dbReference>
<keyword evidence="3" id="KW-0326">Glycosidase</keyword>
<keyword evidence="8" id="KW-1185">Reference proteome</keyword>
<dbReference type="VEuPathDB" id="FungiDB:A1O9_08434"/>
<dbReference type="FunFam" id="3.20.20.80:FF:000064">
    <property type="entry name" value="Oligo-1,6-glucosidase"/>
    <property type="match status" value="1"/>
</dbReference>
<protein>
    <recommendedName>
        <fullName evidence="6">Glycosyl hydrolase family 13 catalytic domain-containing protein</fullName>
    </recommendedName>
</protein>
<dbReference type="GeneID" id="25283347"/>
<dbReference type="InterPro" id="IPR013780">
    <property type="entry name" value="Glyco_hydro_b"/>
</dbReference>
<dbReference type="Pfam" id="PF00128">
    <property type="entry name" value="Alpha-amylase"/>
    <property type="match status" value="1"/>
</dbReference>
<keyword evidence="4" id="KW-0462">Maltose metabolism</keyword>
<dbReference type="GO" id="GO:0005987">
    <property type="term" value="P:sucrose catabolic process"/>
    <property type="evidence" value="ECO:0007669"/>
    <property type="project" value="TreeGrafter"/>
</dbReference>
<dbReference type="SUPFAM" id="SSF51011">
    <property type="entry name" value="Glycosyl hydrolase domain"/>
    <property type="match status" value="1"/>
</dbReference>
<dbReference type="EMBL" id="AMGV01000007">
    <property type="protein sequence ID" value="KEF55684.1"/>
    <property type="molecule type" value="Genomic_DNA"/>
</dbReference>
<dbReference type="AlphaFoldDB" id="A0A072P6E1"/>
<dbReference type="GO" id="GO:0004556">
    <property type="term" value="F:alpha-amylase activity"/>
    <property type="evidence" value="ECO:0007669"/>
    <property type="project" value="TreeGrafter"/>
</dbReference>
<gene>
    <name evidence="7" type="ORF">A1O9_08434</name>
</gene>
<dbReference type="CDD" id="cd11333">
    <property type="entry name" value="AmyAc_SI_OligoGlu_DGase"/>
    <property type="match status" value="1"/>
</dbReference>
<evidence type="ECO:0000256" key="5">
    <source>
        <dbReference type="SAM" id="MobiDB-lite"/>
    </source>
</evidence>
<evidence type="ECO:0000256" key="2">
    <source>
        <dbReference type="ARBA" id="ARBA00022801"/>
    </source>
</evidence>
<dbReference type="RefSeq" id="XP_013258274.1">
    <property type="nucleotide sequence ID" value="XM_013402820.1"/>
</dbReference>
<reference evidence="7 8" key="1">
    <citation type="submission" date="2013-03" db="EMBL/GenBank/DDBJ databases">
        <title>The Genome Sequence of Exophiala aquamarina CBS 119918.</title>
        <authorList>
            <consortium name="The Broad Institute Genomics Platform"/>
            <person name="Cuomo C."/>
            <person name="de Hoog S."/>
            <person name="Gorbushina A."/>
            <person name="Walker B."/>
            <person name="Young S.K."/>
            <person name="Zeng Q."/>
            <person name="Gargeya S."/>
            <person name="Fitzgerald M."/>
            <person name="Haas B."/>
            <person name="Abouelleil A."/>
            <person name="Allen A.W."/>
            <person name="Alvarado L."/>
            <person name="Arachchi H.M."/>
            <person name="Berlin A.M."/>
            <person name="Chapman S.B."/>
            <person name="Gainer-Dewar J."/>
            <person name="Goldberg J."/>
            <person name="Griggs A."/>
            <person name="Gujja S."/>
            <person name="Hansen M."/>
            <person name="Howarth C."/>
            <person name="Imamovic A."/>
            <person name="Ireland A."/>
            <person name="Larimer J."/>
            <person name="McCowan C."/>
            <person name="Murphy C."/>
            <person name="Pearson M."/>
            <person name="Poon T.W."/>
            <person name="Priest M."/>
            <person name="Roberts A."/>
            <person name="Saif S."/>
            <person name="Shea T."/>
            <person name="Sisk P."/>
            <person name="Sykes S."/>
            <person name="Wortman J."/>
            <person name="Nusbaum C."/>
            <person name="Birren B."/>
        </authorList>
    </citation>
    <scope>NUCLEOTIDE SEQUENCE [LARGE SCALE GENOMIC DNA]</scope>
    <source>
        <strain evidence="7 8">CBS 119918</strain>
    </source>
</reference>
<proteinExistence type="inferred from homology"/>
<evidence type="ECO:0000259" key="6">
    <source>
        <dbReference type="SMART" id="SM00642"/>
    </source>
</evidence>
<dbReference type="GO" id="GO:0004575">
    <property type="term" value="F:sucrose alpha-glucosidase activity"/>
    <property type="evidence" value="ECO:0007669"/>
    <property type="project" value="TreeGrafter"/>
</dbReference>
<dbReference type="Proteomes" id="UP000027920">
    <property type="component" value="Unassembled WGS sequence"/>
</dbReference>
<dbReference type="FunFam" id="3.90.400.10:FF:000002">
    <property type="entry name" value="Sucrose isomerase"/>
    <property type="match status" value="1"/>
</dbReference>
<evidence type="ECO:0000256" key="1">
    <source>
        <dbReference type="ARBA" id="ARBA00008061"/>
    </source>
</evidence>
<dbReference type="Gene3D" id="2.60.40.1180">
    <property type="entry name" value="Golgi alpha-mannosidase II"/>
    <property type="match status" value="1"/>
</dbReference>
<dbReference type="GO" id="GO:0033934">
    <property type="term" value="F:glucan 1,4-alpha-maltotriohydrolase activity"/>
    <property type="evidence" value="ECO:0007669"/>
    <property type="project" value="TreeGrafter"/>
</dbReference>
<feature type="domain" description="Glycosyl hydrolase family 13 catalytic" evidence="6">
    <location>
        <begin position="15"/>
        <end position="453"/>
    </location>
</feature>
<dbReference type="FunFam" id="3.20.20.80:FF:000087">
    <property type="entry name" value="Oligo-1,6-glucosidase IMA1"/>
    <property type="match status" value="1"/>
</dbReference>
<feature type="region of interest" description="Disordered" evidence="5">
    <location>
        <begin position="135"/>
        <end position="155"/>
    </location>
</feature>
<dbReference type="InterPro" id="IPR006047">
    <property type="entry name" value="GH13_cat_dom"/>
</dbReference>
<evidence type="ECO:0000313" key="7">
    <source>
        <dbReference type="EMBL" id="KEF55684.1"/>
    </source>
</evidence>
<name>A0A072P6E1_9EURO</name>